<comment type="caution">
    <text evidence="1">The sequence shown here is derived from an EMBL/GenBank/DDBJ whole genome shotgun (WGS) entry which is preliminary data.</text>
</comment>
<reference evidence="1" key="1">
    <citation type="submission" date="2019-03" db="EMBL/GenBank/DDBJ databases">
        <title>Single cell metagenomics reveals metabolic interactions within the superorganism composed of flagellate Streblomastix strix and complex community of Bacteroidetes bacteria on its surface.</title>
        <authorList>
            <person name="Treitli S.C."/>
            <person name="Kolisko M."/>
            <person name="Husnik F."/>
            <person name="Keeling P."/>
            <person name="Hampl V."/>
        </authorList>
    </citation>
    <scope>NUCLEOTIDE SEQUENCE</scope>
    <source>
        <strain evidence="1">STM</strain>
    </source>
</reference>
<accession>A0A5J4PRA1</accession>
<proteinExistence type="predicted"/>
<protein>
    <submittedName>
        <fullName evidence="1">Uncharacterized protein</fullName>
    </submittedName>
</protein>
<dbReference type="EMBL" id="SNRY01006681">
    <property type="protein sequence ID" value="KAA6312045.1"/>
    <property type="molecule type" value="Genomic_DNA"/>
</dbReference>
<name>A0A5J4PRA1_9ZZZZ</name>
<organism evidence="1">
    <name type="scientific">termite gut metagenome</name>
    <dbReference type="NCBI Taxonomy" id="433724"/>
    <lineage>
        <taxon>unclassified sequences</taxon>
        <taxon>metagenomes</taxon>
        <taxon>organismal metagenomes</taxon>
    </lineage>
</organism>
<sequence>MSHKSFSFKESADIIYDFVWKPTVDRHKLTKSEIALQKKYVTQMMTVGNFKNPWNPTSITTASEIPATVETTSCCMMSEEFNDLGTFTYNPVGGFEWLPRGIFHQGQASVSDIYAYLLKVKSLLQSRVDNSTSEVNAHYKLMLKTIELGLK</sequence>
<dbReference type="AlphaFoldDB" id="A0A5J4PRA1"/>
<gene>
    <name evidence="1" type="ORF">EZS27_036952</name>
</gene>
<evidence type="ECO:0000313" key="1">
    <source>
        <dbReference type="EMBL" id="KAA6312045.1"/>
    </source>
</evidence>